<comment type="caution">
    <text evidence="1">The sequence shown here is derived from an EMBL/GenBank/DDBJ whole genome shotgun (WGS) entry which is preliminary data.</text>
</comment>
<gene>
    <name evidence="1" type="ORF">I4I81_29810</name>
</gene>
<name>A0ABS6V1N5_9PSEU</name>
<dbReference type="Proteomes" id="UP000694287">
    <property type="component" value="Unassembled WGS sequence"/>
</dbReference>
<keyword evidence="2" id="KW-1185">Reference proteome</keyword>
<protein>
    <submittedName>
        <fullName evidence="1">Pilus assembly protein TadE</fullName>
    </submittedName>
</protein>
<dbReference type="EMBL" id="JADQDK010000001">
    <property type="protein sequence ID" value="MBW0138429.1"/>
    <property type="molecule type" value="Genomic_DNA"/>
</dbReference>
<reference evidence="1 2" key="1">
    <citation type="submission" date="2020-11" db="EMBL/GenBank/DDBJ databases">
        <title>Pseudonocardia abyssalis sp. nov. and Pseudonocardia oceani sp. nov., description and phylogenomic analysis of two novel actinomycetes isolated from the deep Southern Ocean.</title>
        <authorList>
            <person name="Parra J."/>
        </authorList>
    </citation>
    <scope>NUCLEOTIDE SEQUENCE [LARGE SCALE GENOMIC DNA]</scope>
    <source>
        <strain evidence="1 2">KRD-168</strain>
    </source>
</reference>
<evidence type="ECO:0000313" key="1">
    <source>
        <dbReference type="EMBL" id="MBW0138429.1"/>
    </source>
</evidence>
<sequence>MVLVLVAVVAHRVVDARLRLDSAAHQAARAASIERSAAGAERAADDLAASALGSAGPSCADLNVATDTSGFRAGGTVTVTVSCSVDLTGGLLLGVPGRTEVTAAATEPVDSFRSAVAP</sequence>
<accession>A0ABS6V1N5</accession>
<evidence type="ECO:0000313" key="2">
    <source>
        <dbReference type="Proteomes" id="UP000694287"/>
    </source>
</evidence>
<organism evidence="1 2">
    <name type="scientific">Pseudonocardia abyssalis</name>
    <dbReference type="NCBI Taxonomy" id="2792008"/>
    <lineage>
        <taxon>Bacteria</taxon>
        <taxon>Bacillati</taxon>
        <taxon>Actinomycetota</taxon>
        <taxon>Actinomycetes</taxon>
        <taxon>Pseudonocardiales</taxon>
        <taxon>Pseudonocardiaceae</taxon>
        <taxon>Pseudonocardia</taxon>
    </lineage>
</organism>
<proteinExistence type="predicted"/>